<dbReference type="SUPFAM" id="SSF56281">
    <property type="entry name" value="Metallo-hydrolase/oxidoreductase"/>
    <property type="match status" value="1"/>
</dbReference>
<dbReference type="SMART" id="SM00849">
    <property type="entry name" value="Lactamase_B"/>
    <property type="match status" value="1"/>
</dbReference>
<dbReference type="Proteomes" id="UP001174839">
    <property type="component" value="Unassembled WGS sequence"/>
</dbReference>
<name>A0ABT7WG37_9FLAO</name>
<evidence type="ECO:0000259" key="3">
    <source>
        <dbReference type="SMART" id="SM00849"/>
    </source>
</evidence>
<sequence length="226" mass="24639">MKITFLGHAALLIQTSKHRILIDPFITGNEQAKGKIDVADLNPDFILLTHAHQDHVLDVETIAHSSGALIISNYEIVTYYQNKGLEGHPMNHGGARDFDFGWLKYVNAVHTSSFADGTYGGQPGGFLLKSDGKMVYIAGDTALHMDMKLIPLYGTPDLAILPIGDNFTMGVEDALQASGFVNCDRVMGVHYNTFGYIEIDTQQAVRTFEQGGKTLLLPDIGEAVSV</sequence>
<comment type="similarity">
    <text evidence="2">Belongs to the UPF0173 family.</text>
</comment>
<dbReference type="EMBL" id="JAUDUY010000004">
    <property type="protein sequence ID" value="MDM9631892.1"/>
    <property type="molecule type" value="Genomic_DNA"/>
</dbReference>
<protein>
    <recommendedName>
        <fullName evidence="2">UPF0173 metal-dependent hydrolase QU605_10435</fullName>
    </recommendedName>
</protein>
<dbReference type="InterPro" id="IPR036866">
    <property type="entry name" value="RibonucZ/Hydroxyglut_hydro"/>
</dbReference>
<dbReference type="Pfam" id="PF13483">
    <property type="entry name" value="Lactamase_B_3"/>
    <property type="match status" value="1"/>
</dbReference>
<dbReference type="InterPro" id="IPR001279">
    <property type="entry name" value="Metallo-B-lactamas"/>
</dbReference>
<dbReference type="RefSeq" id="WP_289725253.1">
    <property type="nucleotide sequence ID" value="NZ_JAUDUY010000004.1"/>
</dbReference>
<dbReference type="NCBIfam" id="NF001911">
    <property type="entry name" value="PRK00685.1"/>
    <property type="match status" value="1"/>
</dbReference>
<dbReference type="GO" id="GO:0016787">
    <property type="term" value="F:hydrolase activity"/>
    <property type="evidence" value="ECO:0007669"/>
    <property type="project" value="UniProtKB-KW"/>
</dbReference>
<evidence type="ECO:0000313" key="5">
    <source>
        <dbReference type="Proteomes" id="UP001174839"/>
    </source>
</evidence>
<proteinExistence type="inferred from homology"/>
<comment type="caution">
    <text evidence="4">The sequence shown here is derived from an EMBL/GenBank/DDBJ whole genome shotgun (WGS) entry which is preliminary data.</text>
</comment>
<gene>
    <name evidence="4" type="ORF">QU605_10435</name>
</gene>
<dbReference type="PANTHER" id="PTHR43546:SF3">
    <property type="entry name" value="UPF0173 METAL-DEPENDENT HYDROLASE MJ1163"/>
    <property type="match status" value="1"/>
</dbReference>
<keyword evidence="5" id="KW-1185">Reference proteome</keyword>
<dbReference type="Gene3D" id="3.60.15.10">
    <property type="entry name" value="Ribonuclease Z/Hydroxyacylglutathione hydrolase-like"/>
    <property type="match status" value="1"/>
</dbReference>
<dbReference type="PANTHER" id="PTHR43546">
    <property type="entry name" value="UPF0173 METAL-DEPENDENT HYDROLASE MJ1163-RELATED"/>
    <property type="match status" value="1"/>
</dbReference>
<organism evidence="4 5">
    <name type="scientific">Robiginitalea aurantiaca</name>
    <dbReference type="NCBI Taxonomy" id="3056915"/>
    <lineage>
        <taxon>Bacteria</taxon>
        <taxon>Pseudomonadati</taxon>
        <taxon>Bacteroidota</taxon>
        <taxon>Flavobacteriia</taxon>
        <taxon>Flavobacteriales</taxon>
        <taxon>Flavobacteriaceae</taxon>
        <taxon>Robiginitalea</taxon>
    </lineage>
</organism>
<accession>A0ABT7WG37</accession>
<dbReference type="HAMAP" id="MF_00457">
    <property type="entry name" value="UPF0173"/>
    <property type="match status" value="1"/>
</dbReference>
<evidence type="ECO:0000256" key="2">
    <source>
        <dbReference type="HAMAP-Rule" id="MF_00457"/>
    </source>
</evidence>
<dbReference type="InterPro" id="IPR050114">
    <property type="entry name" value="UPF0173_UPF0282_UlaG_hydrolase"/>
</dbReference>
<reference evidence="4" key="1">
    <citation type="submission" date="2023-06" db="EMBL/GenBank/DDBJ databases">
        <title>Robiginitalea aurantiacus sp. nov. and Algoriphagus sediminis sp. nov., isolated from coastal sediment.</title>
        <authorList>
            <person name="Zhou Z.Y."/>
            <person name="An J."/>
            <person name="Jia Y.W."/>
            <person name="Du Z.J."/>
        </authorList>
    </citation>
    <scope>NUCLEOTIDE SEQUENCE</scope>
    <source>
        <strain evidence="4">M39</strain>
    </source>
</reference>
<keyword evidence="1 2" id="KW-0378">Hydrolase</keyword>
<dbReference type="InterPro" id="IPR022877">
    <property type="entry name" value="UPF0173"/>
</dbReference>
<evidence type="ECO:0000256" key="1">
    <source>
        <dbReference type="ARBA" id="ARBA00022801"/>
    </source>
</evidence>
<feature type="domain" description="Metallo-beta-lactamase" evidence="3">
    <location>
        <begin position="7"/>
        <end position="190"/>
    </location>
</feature>
<evidence type="ECO:0000313" key="4">
    <source>
        <dbReference type="EMBL" id="MDM9631892.1"/>
    </source>
</evidence>